<dbReference type="Gene3D" id="3.40.50.1390">
    <property type="entry name" value="Resolvase, N-terminal catalytic domain"/>
    <property type="match status" value="1"/>
</dbReference>
<keyword evidence="3" id="KW-1185">Reference proteome</keyword>
<proteinExistence type="predicted"/>
<dbReference type="Pfam" id="PF00239">
    <property type="entry name" value="Resolvase"/>
    <property type="match status" value="1"/>
</dbReference>
<comment type="caution">
    <text evidence="2">The sequence shown here is derived from an EMBL/GenBank/DDBJ whole genome shotgun (WGS) entry which is preliminary data.</text>
</comment>
<evidence type="ECO:0000259" key="1">
    <source>
        <dbReference type="Pfam" id="PF00239"/>
    </source>
</evidence>
<accession>A0ABW7HP15</accession>
<name>A0ABW7HP15_9ACTN</name>
<dbReference type="InterPro" id="IPR006119">
    <property type="entry name" value="Resolv_N"/>
</dbReference>
<gene>
    <name evidence="2" type="ORF">ACG5V6_04800</name>
</gene>
<dbReference type="InterPro" id="IPR036162">
    <property type="entry name" value="Resolvase-like_N_sf"/>
</dbReference>
<dbReference type="RefSeq" id="WP_279951759.1">
    <property type="nucleotide sequence ID" value="NZ_BAABEN010000018.1"/>
</dbReference>
<dbReference type="SUPFAM" id="SSF53041">
    <property type="entry name" value="Resolvase-like"/>
    <property type="match status" value="1"/>
</dbReference>
<protein>
    <submittedName>
        <fullName evidence="2">Recombinase family protein</fullName>
    </submittedName>
</protein>
<organism evidence="2 3">
    <name type="scientific">Streptomyces chitinivorans</name>
    <dbReference type="NCBI Taxonomy" id="1257027"/>
    <lineage>
        <taxon>Bacteria</taxon>
        <taxon>Bacillati</taxon>
        <taxon>Actinomycetota</taxon>
        <taxon>Actinomycetes</taxon>
        <taxon>Kitasatosporales</taxon>
        <taxon>Streptomycetaceae</taxon>
        <taxon>Streptomyces</taxon>
    </lineage>
</organism>
<evidence type="ECO:0000313" key="2">
    <source>
        <dbReference type="EMBL" id="MFH0247530.1"/>
    </source>
</evidence>
<evidence type="ECO:0000313" key="3">
    <source>
        <dbReference type="Proteomes" id="UP001607069"/>
    </source>
</evidence>
<reference evidence="2 3" key="1">
    <citation type="submission" date="2024-10" db="EMBL/GenBank/DDBJ databases">
        <authorList>
            <person name="Cho J.-C."/>
        </authorList>
    </citation>
    <scope>NUCLEOTIDE SEQUENCE [LARGE SCALE GENOMIC DNA]</scope>
    <source>
        <strain evidence="2 3">KCTC29696</strain>
    </source>
</reference>
<dbReference type="Proteomes" id="UP001607069">
    <property type="component" value="Unassembled WGS sequence"/>
</dbReference>
<dbReference type="EMBL" id="JBIHMK010000010">
    <property type="protein sequence ID" value="MFH0247530.1"/>
    <property type="molecule type" value="Genomic_DNA"/>
</dbReference>
<sequence length="99" mass="11037">MPSQLDALSGHGIPGVKIFSEEISIRVRARPRFEEALRTAREVKVQVPHPHCRVTLTVYEMKRLGRDAAELTVLADHLPGRPWCGRPGGVRIAMPGHRP</sequence>
<feature type="domain" description="Resolvase/invertase-type recombinase catalytic" evidence="1">
    <location>
        <begin position="3"/>
        <end position="78"/>
    </location>
</feature>